<dbReference type="InterPro" id="IPR036872">
    <property type="entry name" value="CH_dom_sf"/>
</dbReference>
<dbReference type="SUPFAM" id="SSF47576">
    <property type="entry name" value="Calponin-homology domain, CH-domain"/>
    <property type="match status" value="1"/>
</dbReference>
<dbReference type="EMBL" id="MCFG01000088">
    <property type="protein sequence ID" value="ORX82730.1"/>
    <property type="molecule type" value="Genomic_DNA"/>
</dbReference>
<dbReference type="AlphaFoldDB" id="A0A1Y1XAG7"/>
<keyword evidence="3" id="KW-1185">Reference proteome</keyword>
<reference evidence="2 3" key="1">
    <citation type="submission" date="2016-08" db="EMBL/GenBank/DDBJ databases">
        <title>A Parts List for Fungal Cellulosomes Revealed by Comparative Genomics.</title>
        <authorList>
            <consortium name="DOE Joint Genome Institute"/>
            <person name="Haitjema C.H."/>
            <person name="Gilmore S.P."/>
            <person name="Henske J.K."/>
            <person name="Solomon K.V."/>
            <person name="De Groot R."/>
            <person name="Kuo A."/>
            <person name="Mondo S.J."/>
            <person name="Salamov A.A."/>
            <person name="Labutti K."/>
            <person name="Zhao Z."/>
            <person name="Chiniquy J."/>
            <person name="Barry K."/>
            <person name="Brewer H.M."/>
            <person name="Purvine S.O."/>
            <person name="Wright A.T."/>
            <person name="Boxma B."/>
            <person name="Van Alen T."/>
            <person name="Hackstein J.H."/>
            <person name="Baker S.E."/>
            <person name="Grigoriev I.V."/>
            <person name="O'Malley M.A."/>
        </authorList>
    </citation>
    <scope>NUCLEOTIDE SEQUENCE [LARGE SCALE GENOMIC DNA]</scope>
    <source>
        <strain evidence="2 3">S4</strain>
    </source>
</reference>
<evidence type="ECO:0000256" key="1">
    <source>
        <dbReference type="SAM" id="MobiDB-lite"/>
    </source>
</evidence>
<comment type="caution">
    <text evidence="2">The sequence shown here is derived from an EMBL/GenBank/DDBJ whole genome shotgun (WGS) entry which is preliminary data.</text>
</comment>
<protein>
    <submittedName>
        <fullName evidence="2">Uncharacterized protein</fullName>
    </submittedName>
</protein>
<feature type="compositionally biased region" description="Polar residues" evidence="1">
    <location>
        <begin position="235"/>
        <end position="246"/>
    </location>
</feature>
<gene>
    <name evidence="2" type="ORF">BCR32DRAFT_231739</name>
</gene>
<feature type="region of interest" description="Disordered" evidence="1">
    <location>
        <begin position="294"/>
        <end position="353"/>
    </location>
</feature>
<sequence length="710" mass="80873">MDMNISIDNSSNKNLPLSKESDTYLKNLIHGSSSSIISNRSSNSKNKIKKSIIDNLNTNEPLITNQNNNSNENIRNNSITMNKSNSNSNNGMNNENSRNNSITGSKNNINNNKISNENSRNSSITGSKNNINNNKISNENSRNNSVTMSKNNINNNRISNENSRNNSVTMSKSNISNNRINNENSRNNSIAMNKSNSTNNEIYNENNQTNSKSNVNNRFTSNNSSRKGSSASSKTPTKMFSNNSIETSRKSSIDRLIRNSSSFNKYDDTNNERDNELIKIRELKSDIDKIIEQKRRMSESSKNSMISNSISKDSLTRDMLSTQQSSENTSQILFSSKNSINSKPPLSSSKNDINNMNLMSQEFLEQNSSQSSFNNKPKNLLNDHNNGITINLTNLSNNNLYLPKDNNRLKSKEDLAKQDEKVSDEFGLFSPTDDKEYNYLFDLIDNEYSVDDEVEPVNVLESGTSINSSEKNNNEKILTKDPSIIYNDDNKEKLERCYSSSFELSGVWKHFIVPYTTGSSKSNNNPKKDCVSRVYDDYTTESKKKAYHHWIKIMLPEYSTFISCHSLQTICAQNYIIAALIEKMSFFKMAEEDPNPVIRESPQYNVERLDICLNYIKNVMNIPIAVTAYDLHLGKLGSIFSLLMQLIRYYKKGKEMKSQIDQENNSMSTNDVYEEANNDSYNHYKILLNEDENENEQNNLLYSKEMNLAQ</sequence>
<evidence type="ECO:0000313" key="2">
    <source>
        <dbReference type="EMBL" id="ORX82730.1"/>
    </source>
</evidence>
<dbReference type="Proteomes" id="UP000193944">
    <property type="component" value="Unassembled WGS sequence"/>
</dbReference>
<dbReference type="STRING" id="1754192.A0A1Y1XAG7"/>
<feature type="compositionally biased region" description="Low complexity" evidence="1">
    <location>
        <begin position="300"/>
        <end position="313"/>
    </location>
</feature>
<dbReference type="OrthoDB" id="10606711at2759"/>
<evidence type="ECO:0000313" key="3">
    <source>
        <dbReference type="Proteomes" id="UP000193944"/>
    </source>
</evidence>
<proteinExistence type="predicted"/>
<feature type="compositionally biased region" description="Low complexity" evidence="1">
    <location>
        <begin position="65"/>
        <end position="234"/>
    </location>
</feature>
<organism evidence="2 3">
    <name type="scientific">Anaeromyces robustus</name>
    <dbReference type="NCBI Taxonomy" id="1754192"/>
    <lineage>
        <taxon>Eukaryota</taxon>
        <taxon>Fungi</taxon>
        <taxon>Fungi incertae sedis</taxon>
        <taxon>Chytridiomycota</taxon>
        <taxon>Chytridiomycota incertae sedis</taxon>
        <taxon>Neocallimastigomycetes</taxon>
        <taxon>Neocallimastigales</taxon>
        <taxon>Neocallimastigaceae</taxon>
        <taxon>Anaeromyces</taxon>
    </lineage>
</organism>
<name>A0A1Y1XAG7_9FUNG</name>
<feature type="region of interest" description="Disordered" evidence="1">
    <location>
        <begin position="59"/>
        <end position="253"/>
    </location>
</feature>
<reference evidence="2 3" key="2">
    <citation type="submission" date="2016-08" db="EMBL/GenBank/DDBJ databases">
        <title>Pervasive Adenine N6-methylation of Active Genes in Fungi.</title>
        <authorList>
            <consortium name="DOE Joint Genome Institute"/>
            <person name="Mondo S.J."/>
            <person name="Dannebaum R.O."/>
            <person name="Kuo R.C."/>
            <person name="Labutti K."/>
            <person name="Haridas S."/>
            <person name="Kuo A."/>
            <person name="Salamov A."/>
            <person name="Ahrendt S.R."/>
            <person name="Lipzen A."/>
            <person name="Sullivan W."/>
            <person name="Andreopoulos W.B."/>
            <person name="Clum A."/>
            <person name="Lindquist E."/>
            <person name="Daum C."/>
            <person name="Ramamoorthy G.K."/>
            <person name="Gryganskyi A."/>
            <person name="Culley D."/>
            <person name="Magnuson J.K."/>
            <person name="James T.Y."/>
            <person name="O'Malley M.A."/>
            <person name="Stajich J.E."/>
            <person name="Spatafora J.W."/>
            <person name="Visel A."/>
            <person name="Grigoriev I.V."/>
        </authorList>
    </citation>
    <scope>NUCLEOTIDE SEQUENCE [LARGE SCALE GENOMIC DNA]</scope>
    <source>
        <strain evidence="2 3">S4</strain>
    </source>
</reference>
<feature type="compositionally biased region" description="Polar residues" evidence="1">
    <location>
        <begin position="319"/>
        <end position="353"/>
    </location>
</feature>
<accession>A0A1Y1XAG7</accession>